<dbReference type="OrthoDB" id="291892at2"/>
<protein>
    <submittedName>
        <fullName evidence="3">VanZ family protein</fullName>
    </submittedName>
</protein>
<dbReference type="PIRSF" id="PIRSF019083">
    <property type="entry name" value="UCP019083_VanZ"/>
    <property type="match status" value="1"/>
</dbReference>
<keyword evidence="1" id="KW-1133">Transmembrane helix</keyword>
<comment type="caution">
    <text evidence="3">The sequence shown here is derived from an EMBL/GenBank/DDBJ whole genome shotgun (WGS) entry which is preliminary data.</text>
</comment>
<proteinExistence type="predicted"/>
<feature type="domain" description="VanZ-like" evidence="2">
    <location>
        <begin position="7"/>
        <end position="153"/>
    </location>
</feature>
<name>A0A3N5B9C6_9BACI</name>
<accession>A0A3N5B9C6</accession>
<keyword evidence="1" id="KW-0812">Transmembrane</keyword>
<feature type="transmembrane region" description="Helical" evidence="1">
    <location>
        <begin position="138"/>
        <end position="157"/>
    </location>
</feature>
<dbReference type="InterPro" id="IPR006976">
    <property type="entry name" value="VanZ-like"/>
</dbReference>
<dbReference type="RefSeq" id="WP_124221251.1">
    <property type="nucleotide sequence ID" value="NZ_RKRF01000008.1"/>
</dbReference>
<evidence type="ECO:0000313" key="4">
    <source>
        <dbReference type="Proteomes" id="UP000276443"/>
    </source>
</evidence>
<dbReference type="Pfam" id="PF04892">
    <property type="entry name" value="VanZ"/>
    <property type="match status" value="1"/>
</dbReference>
<gene>
    <name evidence="3" type="ORF">EDC24_1533</name>
</gene>
<evidence type="ECO:0000259" key="2">
    <source>
        <dbReference type="Pfam" id="PF04892"/>
    </source>
</evidence>
<sequence>MRKILWWMPAMVWLGVIFFLSGQPGEDQEIEPLISIYLPVEQIKPFISWIEFTYYGEVRSVAAMGVEPFIEFVFRKLAHFGVYFILAILVYLAMIKTTAIQSFYQMTMSYLLVVHFAILDEVNQGFTDGRTPYFGDVIIDAFGALIGLGLVTLIIQLKKTFT</sequence>
<reference evidence="3 4" key="1">
    <citation type="submission" date="2018-11" db="EMBL/GenBank/DDBJ databases">
        <title>Genomic Encyclopedia of Type Strains, Phase IV (KMG-IV): sequencing the most valuable type-strain genomes for metagenomic binning, comparative biology and taxonomic classification.</title>
        <authorList>
            <person name="Goeker M."/>
        </authorList>
    </citation>
    <scope>NUCLEOTIDE SEQUENCE [LARGE SCALE GENOMIC DNA]</scope>
    <source>
        <strain evidence="3 4">DSM 18090</strain>
    </source>
</reference>
<keyword evidence="4" id="KW-1185">Reference proteome</keyword>
<feature type="transmembrane region" description="Helical" evidence="1">
    <location>
        <begin position="77"/>
        <end position="95"/>
    </location>
</feature>
<evidence type="ECO:0000256" key="1">
    <source>
        <dbReference type="SAM" id="Phobius"/>
    </source>
</evidence>
<dbReference type="Proteomes" id="UP000276443">
    <property type="component" value="Unassembled WGS sequence"/>
</dbReference>
<dbReference type="AlphaFoldDB" id="A0A3N5B9C6"/>
<dbReference type="NCBIfam" id="NF037970">
    <property type="entry name" value="vanZ_1"/>
    <property type="match status" value="1"/>
</dbReference>
<evidence type="ECO:0000313" key="3">
    <source>
        <dbReference type="EMBL" id="RPF54336.1"/>
    </source>
</evidence>
<keyword evidence="1" id="KW-0472">Membrane</keyword>
<dbReference type="EMBL" id="RKRF01000008">
    <property type="protein sequence ID" value="RPF54336.1"/>
    <property type="molecule type" value="Genomic_DNA"/>
</dbReference>
<organism evidence="3 4">
    <name type="scientific">Aquisalibacillus elongatus</name>
    <dbReference type="NCBI Taxonomy" id="485577"/>
    <lineage>
        <taxon>Bacteria</taxon>
        <taxon>Bacillati</taxon>
        <taxon>Bacillota</taxon>
        <taxon>Bacilli</taxon>
        <taxon>Bacillales</taxon>
        <taxon>Bacillaceae</taxon>
        <taxon>Aquisalibacillus</taxon>
    </lineage>
</organism>
<dbReference type="InterPro" id="IPR016747">
    <property type="entry name" value="Phosphotransbutyrylase"/>
</dbReference>